<gene>
    <name evidence="3" type="ORF">SAMN05421686_104169</name>
</gene>
<dbReference type="AlphaFoldDB" id="A0A1N7LRF3"/>
<sequence length="285" mass="31131">MKKTLTALVAAMLMSAPALADNAKLKETIEAKMKEVLGPRADVTEVVSLGDGQIYEVVMIDGSLMHMTPDLNYLIYQNTLYKFSEGGLDNVSDLRKVTLRKKEMASIPDADTVVFPAKGDEKAVINVFTDIDCGYCQKLHREMDDINAKGITVRYLAYPRAGIFDQTGGYTESYSKVNYVWCQDEDDRADAMTEIKSLQGELSGAYSRVRNASGSDRESAMKSFDEKRGEMQSLVSSVSCESPVAAQYNLGRAIGVGGTPAIVTSDGQLIPGYMEADKLAERLGI</sequence>
<dbReference type="InterPro" id="IPR051470">
    <property type="entry name" value="Thiol:disulfide_interchange"/>
</dbReference>
<reference evidence="4" key="1">
    <citation type="submission" date="2017-01" db="EMBL/GenBank/DDBJ databases">
        <authorList>
            <person name="Varghese N."/>
            <person name="Submissions S."/>
        </authorList>
    </citation>
    <scope>NUCLEOTIDE SEQUENCE [LARGE SCALE GENOMIC DNA]</scope>
    <source>
        <strain evidence="4">DSM 24913</strain>
    </source>
</reference>
<dbReference type="STRING" id="484498.SAMN05421686_104169"/>
<dbReference type="Pfam" id="PF13098">
    <property type="entry name" value="Thioredoxin_2"/>
    <property type="match status" value="1"/>
</dbReference>
<dbReference type="EMBL" id="FTOH01000004">
    <property type="protein sequence ID" value="SIS76281.1"/>
    <property type="molecule type" value="Genomic_DNA"/>
</dbReference>
<protein>
    <recommendedName>
        <fullName evidence="1">Thiol:disulfide interchange protein</fullName>
    </recommendedName>
</protein>
<comment type="function">
    <text evidence="1">Required for disulfide bond formation in some periplasmic proteins. Acts by transferring its disulfide bond to other proteins and is reduced in the process.</text>
</comment>
<keyword evidence="4" id="KW-1185">Reference proteome</keyword>
<dbReference type="PANTHER" id="PTHR35272">
    <property type="entry name" value="THIOL:DISULFIDE INTERCHANGE PROTEIN DSBC-RELATED"/>
    <property type="match status" value="1"/>
</dbReference>
<dbReference type="RefSeq" id="WP_076515027.1">
    <property type="nucleotide sequence ID" value="NZ_FTOH01000004.1"/>
</dbReference>
<dbReference type="InterPro" id="IPR033954">
    <property type="entry name" value="DiS-bond_Isoase_DsbC/G"/>
</dbReference>
<proteinExistence type="inferred from homology"/>
<dbReference type="GO" id="GO:0042597">
    <property type="term" value="C:periplasmic space"/>
    <property type="evidence" value="ECO:0007669"/>
    <property type="project" value="UniProtKB-SubCell"/>
</dbReference>
<evidence type="ECO:0000313" key="4">
    <source>
        <dbReference type="Proteomes" id="UP000185639"/>
    </source>
</evidence>
<comment type="subcellular location">
    <subcellularLocation>
        <location evidence="1">Periplasm</location>
    </subcellularLocation>
</comment>
<keyword evidence="1" id="KW-0676">Redox-active center</keyword>
<dbReference type="PANTHER" id="PTHR35272:SF3">
    <property type="entry name" value="THIOL:DISULFIDE INTERCHANGE PROTEIN DSBC"/>
    <property type="match status" value="1"/>
</dbReference>
<organism evidence="3 4">
    <name type="scientific">Thalassolituus maritimus</name>
    <dbReference type="NCBI Taxonomy" id="484498"/>
    <lineage>
        <taxon>Bacteria</taxon>
        <taxon>Pseudomonadati</taxon>
        <taxon>Pseudomonadota</taxon>
        <taxon>Gammaproteobacteria</taxon>
        <taxon>Oceanospirillales</taxon>
        <taxon>Oceanospirillaceae</taxon>
        <taxon>Thalassolituus</taxon>
    </lineage>
</organism>
<dbReference type="CDD" id="cd03020">
    <property type="entry name" value="DsbA_DsbC_DsbG"/>
    <property type="match status" value="1"/>
</dbReference>
<keyword evidence="1" id="KW-0574">Periplasm</keyword>
<evidence type="ECO:0000259" key="2">
    <source>
        <dbReference type="Pfam" id="PF13098"/>
    </source>
</evidence>
<dbReference type="Proteomes" id="UP000185639">
    <property type="component" value="Unassembled WGS sequence"/>
</dbReference>
<feature type="chain" id="PRO_5011818264" description="Thiol:disulfide interchange protein" evidence="1">
    <location>
        <begin position="21"/>
        <end position="285"/>
    </location>
</feature>
<name>A0A1N7LRF3_9GAMM</name>
<comment type="similarity">
    <text evidence="1">Belongs to the thioredoxin family. DsbC subfamily.</text>
</comment>
<accession>A0A1N7LRF3</accession>
<feature type="signal peptide" evidence="1">
    <location>
        <begin position="1"/>
        <end position="20"/>
    </location>
</feature>
<evidence type="ECO:0000313" key="3">
    <source>
        <dbReference type="EMBL" id="SIS76281.1"/>
    </source>
</evidence>
<dbReference type="InterPro" id="IPR036249">
    <property type="entry name" value="Thioredoxin-like_sf"/>
</dbReference>
<feature type="domain" description="Thioredoxin-like fold" evidence="2">
    <location>
        <begin position="117"/>
        <end position="283"/>
    </location>
</feature>
<dbReference type="InterPro" id="IPR012336">
    <property type="entry name" value="Thioredoxin-like_fold"/>
</dbReference>
<evidence type="ECO:0000256" key="1">
    <source>
        <dbReference type="RuleBase" id="RU364038"/>
    </source>
</evidence>
<keyword evidence="1" id="KW-0732">Signal</keyword>
<dbReference type="SUPFAM" id="SSF52833">
    <property type="entry name" value="Thioredoxin-like"/>
    <property type="match status" value="1"/>
</dbReference>
<dbReference type="Gene3D" id="3.40.30.10">
    <property type="entry name" value="Glutaredoxin"/>
    <property type="match status" value="1"/>
</dbReference>